<comment type="similarity">
    <text evidence="1">Belongs to the class-IV pyridoxal-phosphate-dependent aminotransferase family.</text>
</comment>
<reference evidence="2 3" key="1">
    <citation type="submission" date="2020-03" db="EMBL/GenBank/DDBJ databases">
        <title>Genomic Encyclopedia of Type Strains, Phase IV (KMG-IV): sequencing the most valuable type-strain genomes for metagenomic binning, comparative biology and taxonomic classification.</title>
        <authorList>
            <person name="Goeker M."/>
        </authorList>
    </citation>
    <scope>NUCLEOTIDE SEQUENCE [LARGE SCALE GENOMIC DNA]</scope>
    <source>
        <strain evidence="2 3">DSM 105096</strain>
    </source>
</reference>
<dbReference type="InterPro" id="IPR027417">
    <property type="entry name" value="P-loop_NTPase"/>
</dbReference>
<dbReference type="Pfam" id="PF19798">
    <property type="entry name" value="Sulfotransfer_5"/>
    <property type="match status" value="1"/>
</dbReference>
<dbReference type="SUPFAM" id="SSF52540">
    <property type="entry name" value="P-loop containing nucleoside triphosphate hydrolases"/>
    <property type="match status" value="1"/>
</dbReference>
<evidence type="ECO:0000256" key="1">
    <source>
        <dbReference type="ARBA" id="ARBA00009320"/>
    </source>
</evidence>
<dbReference type="Proteomes" id="UP000770785">
    <property type="component" value="Unassembled WGS sequence"/>
</dbReference>
<organism evidence="2 3">
    <name type="scientific">Neolewinella antarctica</name>
    <dbReference type="NCBI Taxonomy" id="442734"/>
    <lineage>
        <taxon>Bacteria</taxon>
        <taxon>Pseudomonadati</taxon>
        <taxon>Bacteroidota</taxon>
        <taxon>Saprospiria</taxon>
        <taxon>Saprospirales</taxon>
        <taxon>Lewinellaceae</taxon>
        <taxon>Neolewinella</taxon>
    </lineage>
</organism>
<protein>
    <recommendedName>
        <fullName evidence="4">Sulfotransferase family protein</fullName>
    </recommendedName>
</protein>
<accession>A0ABX0XBA4</accession>
<keyword evidence="3" id="KW-1185">Reference proteome</keyword>
<dbReference type="EMBL" id="JAATJH010000002">
    <property type="protein sequence ID" value="NJC26345.1"/>
    <property type="molecule type" value="Genomic_DNA"/>
</dbReference>
<evidence type="ECO:0000313" key="3">
    <source>
        <dbReference type="Proteomes" id="UP000770785"/>
    </source>
</evidence>
<dbReference type="InterPro" id="IPR050571">
    <property type="entry name" value="Class-IV_PLP-Dep_Aminotrnsfr"/>
</dbReference>
<evidence type="ECO:0008006" key="4">
    <source>
        <dbReference type="Google" id="ProtNLM"/>
    </source>
</evidence>
<sequence length="241" mass="27480">MTKTRINLWSSPRNISTALMYGLAQNPAVAVVDEPLYAHYLRHQPTEAEHPGREEILAHMEDDGIQVVRSMLTGDYGRPNVVFKQMTHHLVALDPAFLNHMQNVLLIRDPREILRSFGEVVEKVTAEDIGVLQQFALFKSLRKTGKLAAVIDARLLLLNPRRVVRQLCERLGFEFTESMLSWTAGPRPEDGVWAKHWYAGVHKSTGFLPYRERAFTLSPELQRIADQCQPAYEEMLASSLF</sequence>
<dbReference type="PANTHER" id="PTHR42743:SF11">
    <property type="entry name" value="AMINODEOXYCHORISMATE LYASE"/>
    <property type="match status" value="1"/>
</dbReference>
<name>A0ABX0XBA4_9BACT</name>
<proteinExistence type="inferred from homology"/>
<comment type="caution">
    <text evidence="2">The sequence shown here is derived from an EMBL/GenBank/DDBJ whole genome shotgun (WGS) entry which is preliminary data.</text>
</comment>
<evidence type="ECO:0000313" key="2">
    <source>
        <dbReference type="EMBL" id="NJC26345.1"/>
    </source>
</evidence>
<dbReference type="Gene3D" id="3.40.50.300">
    <property type="entry name" value="P-loop containing nucleotide triphosphate hydrolases"/>
    <property type="match status" value="1"/>
</dbReference>
<dbReference type="RefSeq" id="WP_245184499.1">
    <property type="nucleotide sequence ID" value="NZ_JAATJH010000002.1"/>
</dbReference>
<gene>
    <name evidence="2" type="ORF">GGR27_001844</name>
</gene>
<dbReference type="PANTHER" id="PTHR42743">
    <property type="entry name" value="AMINO-ACID AMINOTRANSFERASE"/>
    <property type="match status" value="1"/>
</dbReference>